<protein>
    <submittedName>
        <fullName evidence="1">Uncharacterized protein</fullName>
    </submittedName>
</protein>
<gene>
    <name evidence="1" type="ORF">MSIBF_A1650001</name>
</gene>
<dbReference type="EMBL" id="CCXY01000074">
    <property type="protein sequence ID" value="CEG11700.1"/>
    <property type="molecule type" value="Genomic_DNA"/>
</dbReference>
<proteinExistence type="predicted"/>
<dbReference type="AlphaFoldDB" id="A0A098E9N4"/>
<sequence length="39" mass="4185">MGKLCYPDAKKLLITADGGGSNSSEVDCGKANYKNYLMK</sequence>
<organism evidence="1">
    <name type="scientific">groundwater metagenome</name>
    <dbReference type="NCBI Taxonomy" id="717931"/>
    <lineage>
        <taxon>unclassified sequences</taxon>
        <taxon>metagenomes</taxon>
        <taxon>ecological metagenomes</taxon>
    </lineage>
</organism>
<evidence type="ECO:0000313" key="1">
    <source>
        <dbReference type="EMBL" id="CEG11700.1"/>
    </source>
</evidence>
<name>A0A098E9N4_9ZZZZ</name>
<accession>A0A098E9N4</accession>
<reference evidence="1" key="1">
    <citation type="submission" date="2014-09" db="EMBL/GenBank/DDBJ databases">
        <authorList>
            <person name="Probst J Alexander"/>
        </authorList>
    </citation>
    <scope>NUCLEOTIDE SEQUENCE</scope>
</reference>